<evidence type="ECO:0000313" key="2">
    <source>
        <dbReference type="Proteomes" id="UP000018511"/>
    </source>
</evidence>
<sequence>MMRSVLMGQLARPMIPLRRKQLVMKRNASVEQVGVKN</sequence>
<comment type="caution">
    <text evidence="1">The sequence shown here is derived from an EMBL/GenBank/DDBJ whole genome shotgun (WGS) entry which is preliminary data.</text>
</comment>
<dbReference type="Proteomes" id="UP000018511">
    <property type="component" value="Unassembled WGS sequence"/>
</dbReference>
<proteinExistence type="predicted"/>
<protein>
    <submittedName>
        <fullName evidence="1">Uncharacterized protein</fullName>
    </submittedName>
</protein>
<dbReference type="EMBL" id="AXUP01000198">
    <property type="protein sequence ID" value="ESW38868.1"/>
    <property type="molecule type" value="Genomic_DNA"/>
</dbReference>
<accession>V7DB09</accession>
<organism evidence="1 2">
    <name type="scientific">Pseudomonas taiwanensis SJ9</name>
    <dbReference type="NCBI Taxonomy" id="1388762"/>
    <lineage>
        <taxon>Bacteria</taxon>
        <taxon>Pseudomonadati</taxon>
        <taxon>Pseudomonadota</taxon>
        <taxon>Gammaproteobacteria</taxon>
        <taxon>Pseudomonadales</taxon>
        <taxon>Pseudomonadaceae</taxon>
        <taxon>Pseudomonas</taxon>
    </lineage>
</organism>
<dbReference type="AlphaFoldDB" id="V7DB09"/>
<evidence type="ECO:0000313" key="1">
    <source>
        <dbReference type="EMBL" id="ESW38868.1"/>
    </source>
</evidence>
<dbReference type="PATRIC" id="fig|1388762.3.peg.3056"/>
<reference evidence="1 2" key="1">
    <citation type="submission" date="2013-10" db="EMBL/GenBank/DDBJ databases">
        <title>Whole Genome Shotgun Sequence of Pseudomonas taiwanensis SJ9.</title>
        <authorList>
            <person name="Hong S.-J."/>
            <person name="Shin J.-H."/>
        </authorList>
    </citation>
    <scope>NUCLEOTIDE SEQUENCE [LARGE SCALE GENOMIC DNA]</scope>
    <source>
        <strain evidence="1 2">SJ9</strain>
    </source>
</reference>
<name>V7DB09_9PSED</name>
<gene>
    <name evidence="1" type="ORF">O164_15415</name>
</gene>